<name>A0ABU5MWX9_9BACT</name>
<dbReference type="PANTHER" id="PTHR30026:SF20">
    <property type="entry name" value="OUTER MEMBRANE PROTEIN TOLC"/>
    <property type="match status" value="1"/>
</dbReference>
<comment type="similarity">
    <text evidence="2">Belongs to the outer membrane factor (OMF) (TC 1.B.17) family.</text>
</comment>
<keyword evidence="6" id="KW-0472">Membrane</keyword>
<sequence length="403" mass="43774">MKHLILLLSGVAAVGFAEPGQPSLSLDQALEMARIHSPKLKAARLQTQAAGEAVNASGRWKNPELDFEAEGIGGDLDGFDDTEYTLALRQTFERGGKRKHGRAAAEQAAVAAFQAEAANELALLAEVRQAFIEAAALQETAKVRAEQEKLAAEFVEVAKERFDAGGASELELLEAELSQDETAMERMDNAGELKTARIRLASLIGIPVVETGRLTADYYTLPVPGIRAVTEAHPLLRQRAAEVDVLRAEAALAGAADAADITLGAGVRYQALDDENTFVFGASIPLNFVRSGKAAQSAALTRAEALAAEGAELRRRLQQELSVLLSAYTNARQDAEMTRDRLIPKAERAYELSKAGYDVGRFSWIERIATQQHLAEIRIRYIEALREAHLALAEISRFMQEDI</sequence>
<keyword evidence="7" id="KW-0998">Cell outer membrane</keyword>
<protein>
    <submittedName>
        <fullName evidence="8">TolC family protein</fullName>
    </submittedName>
</protein>
<dbReference type="PANTHER" id="PTHR30026">
    <property type="entry name" value="OUTER MEMBRANE PROTEIN TOLC"/>
    <property type="match status" value="1"/>
</dbReference>
<comment type="caution">
    <text evidence="8">The sequence shown here is derived from an EMBL/GenBank/DDBJ whole genome shotgun (WGS) entry which is preliminary data.</text>
</comment>
<organism evidence="8 9">
    <name type="scientific">Pontiella agarivorans</name>
    <dbReference type="NCBI Taxonomy" id="3038953"/>
    <lineage>
        <taxon>Bacteria</taxon>
        <taxon>Pseudomonadati</taxon>
        <taxon>Kiritimatiellota</taxon>
        <taxon>Kiritimatiellia</taxon>
        <taxon>Kiritimatiellales</taxon>
        <taxon>Pontiellaceae</taxon>
        <taxon>Pontiella</taxon>
    </lineage>
</organism>
<accession>A0ABU5MWX9</accession>
<dbReference type="Gene3D" id="1.20.1600.10">
    <property type="entry name" value="Outer membrane efflux proteins (OEP)"/>
    <property type="match status" value="1"/>
</dbReference>
<keyword evidence="5" id="KW-0812">Transmembrane</keyword>
<evidence type="ECO:0000256" key="4">
    <source>
        <dbReference type="ARBA" id="ARBA00022452"/>
    </source>
</evidence>
<dbReference type="InterPro" id="IPR051906">
    <property type="entry name" value="TolC-like"/>
</dbReference>
<keyword evidence="4" id="KW-1134">Transmembrane beta strand</keyword>
<evidence type="ECO:0000256" key="6">
    <source>
        <dbReference type="ARBA" id="ARBA00023136"/>
    </source>
</evidence>
<dbReference type="Pfam" id="PF02321">
    <property type="entry name" value="OEP"/>
    <property type="match status" value="2"/>
</dbReference>
<evidence type="ECO:0000256" key="5">
    <source>
        <dbReference type="ARBA" id="ARBA00022692"/>
    </source>
</evidence>
<evidence type="ECO:0000256" key="7">
    <source>
        <dbReference type="ARBA" id="ARBA00023237"/>
    </source>
</evidence>
<evidence type="ECO:0000313" key="9">
    <source>
        <dbReference type="Proteomes" id="UP001290861"/>
    </source>
</evidence>
<dbReference type="Proteomes" id="UP001290861">
    <property type="component" value="Unassembled WGS sequence"/>
</dbReference>
<dbReference type="SUPFAM" id="SSF56954">
    <property type="entry name" value="Outer membrane efflux proteins (OEP)"/>
    <property type="match status" value="1"/>
</dbReference>
<gene>
    <name evidence="8" type="ORF">P9H32_08560</name>
</gene>
<dbReference type="InterPro" id="IPR003423">
    <property type="entry name" value="OMP_efflux"/>
</dbReference>
<keyword evidence="9" id="KW-1185">Reference proteome</keyword>
<evidence type="ECO:0000313" key="8">
    <source>
        <dbReference type="EMBL" id="MDZ8118679.1"/>
    </source>
</evidence>
<evidence type="ECO:0000256" key="3">
    <source>
        <dbReference type="ARBA" id="ARBA00022448"/>
    </source>
</evidence>
<keyword evidence="3" id="KW-0813">Transport</keyword>
<proteinExistence type="inferred from homology"/>
<reference evidence="8 9" key="1">
    <citation type="journal article" date="2024" name="Appl. Environ. Microbiol.">
        <title>Pontiella agarivorans sp. nov., a novel marine anaerobic bacterium capable of degrading macroalgal polysaccharides and fixing nitrogen.</title>
        <authorList>
            <person name="Liu N."/>
            <person name="Kivenson V."/>
            <person name="Peng X."/>
            <person name="Cui Z."/>
            <person name="Lankiewicz T.S."/>
            <person name="Gosselin K.M."/>
            <person name="English C.J."/>
            <person name="Blair E.M."/>
            <person name="O'Malley M.A."/>
            <person name="Valentine D.L."/>
        </authorList>
    </citation>
    <scope>NUCLEOTIDE SEQUENCE [LARGE SCALE GENOMIC DNA]</scope>
    <source>
        <strain evidence="8 9">NLcol2</strain>
    </source>
</reference>
<comment type="subcellular location">
    <subcellularLocation>
        <location evidence="1">Cell outer membrane</location>
    </subcellularLocation>
</comment>
<evidence type="ECO:0000256" key="2">
    <source>
        <dbReference type="ARBA" id="ARBA00007613"/>
    </source>
</evidence>
<evidence type="ECO:0000256" key="1">
    <source>
        <dbReference type="ARBA" id="ARBA00004442"/>
    </source>
</evidence>
<dbReference type="RefSeq" id="WP_322608477.1">
    <property type="nucleotide sequence ID" value="NZ_JARVCO010000010.1"/>
</dbReference>
<dbReference type="EMBL" id="JARVCO010000010">
    <property type="protein sequence ID" value="MDZ8118679.1"/>
    <property type="molecule type" value="Genomic_DNA"/>
</dbReference>